<dbReference type="RefSeq" id="XP_021884741.1">
    <property type="nucleotide sequence ID" value="XM_022023053.1"/>
</dbReference>
<name>A0A1Y2GYW8_9FUNG</name>
<dbReference type="AlphaFoldDB" id="A0A1Y2GYW8"/>
<feature type="region of interest" description="Disordered" evidence="1">
    <location>
        <begin position="1"/>
        <end position="75"/>
    </location>
</feature>
<dbReference type="GeneID" id="33564897"/>
<dbReference type="OrthoDB" id="550575at2759"/>
<comment type="caution">
    <text evidence="2">The sequence shown here is derived from an EMBL/GenBank/DDBJ whole genome shotgun (WGS) entry which is preliminary data.</text>
</comment>
<organism evidence="2 3">
    <name type="scientific">Lobosporangium transversale</name>
    <dbReference type="NCBI Taxonomy" id="64571"/>
    <lineage>
        <taxon>Eukaryota</taxon>
        <taxon>Fungi</taxon>
        <taxon>Fungi incertae sedis</taxon>
        <taxon>Mucoromycota</taxon>
        <taxon>Mortierellomycotina</taxon>
        <taxon>Mortierellomycetes</taxon>
        <taxon>Mortierellales</taxon>
        <taxon>Mortierellaceae</taxon>
        <taxon>Lobosporangium</taxon>
    </lineage>
</organism>
<gene>
    <name evidence="2" type="ORF">BCR41DRAFT_347197</name>
</gene>
<dbReference type="InParanoid" id="A0A1Y2GYW8"/>
<dbReference type="Proteomes" id="UP000193648">
    <property type="component" value="Unassembled WGS sequence"/>
</dbReference>
<evidence type="ECO:0000313" key="3">
    <source>
        <dbReference type="Proteomes" id="UP000193648"/>
    </source>
</evidence>
<feature type="compositionally biased region" description="Acidic residues" evidence="1">
    <location>
        <begin position="62"/>
        <end position="72"/>
    </location>
</feature>
<sequence length="757" mass="84691">MYPNRINSKASRSTRGTKTGTKDRQSDPKSTRTKRRISSTSSIASKRSRVGLTLEKNNDSDYGADSDEEDSEKEIKTVRDYEDAVRRKMLNSTTHRYDDGTEQDLLVYSASLMMSPLELQPQPQAQRLFEQMNLESSDSMNASLLLASPPRVIYSLGTFCLHAIVKDFKHLASDSAAQENRRERERGRTSGAHFRKQVQRMPFYLSARLFKALKHASPELLSTKIWTSLFFPSNQETESPFNGADGGNGGSGSNWTYYITDLDLEGLIPSQVTDSILHKHILQTLGLGPQLERVNLNGMDKLSDKFLGQFVSACPSLRRLLLKGCTKAGDQMLSQLPSESLQELNISFVAAATAKGIKHMLWHCRELRVLKLAGMINIRDTIFLNLEKELAAQEPETSTGKGKDKDKDSSCAALPLHTLQNLKISMTSLGDRGFKILMSLCGKTLKRLDISSTEVRRLAPLTQFCIFEDQSTTTSPSHRTTCLEKLNLTRLKLYSPNDVLTFFKKLPLNSLHTLLMGYLTCGDIPIEDGLLYKLLEPLIIHSSITKIPSSNGDSEENNQPSPILSNSVTLHSHPDVFFAPVAVPPVVQRTEYRLHTLSLFGNSQVGKSRFQNHCLHLLFQHLSPFLRRLELGYTQVKAPILKGLLPLEPNQVNVSLQEVKVSSEGDYLADNYTLVELGLDETPMGDDAAIVLSRFRGLNRLSLVNTRMSKEAVEEVIKACPLLTNLDLKSCRAIPILHRRTLLKEVRQQTASHLVIE</sequence>
<accession>A0A1Y2GYW8</accession>
<reference evidence="2 3" key="1">
    <citation type="submission" date="2016-07" db="EMBL/GenBank/DDBJ databases">
        <title>Pervasive Adenine N6-methylation of Active Genes in Fungi.</title>
        <authorList>
            <consortium name="DOE Joint Genome Institute"/>
            <person name="Mondo S.J."/>
            <person name="Dannebaum R.O."/>
            <person name="Kuo R.C."/>
            <person name="Labutti K."/>
            <person name="Haridas S."/>
            <person name="Kuo A."/>
            <person name="Salamov A."/>
            <person name="Ahrendt S.R."/>
            <person name="Lipzen A."/>
            <person name="Sullivan W."/>
            <person name="Andreopoulos W.B."/>
            <person name="Clum A."/>
            <person name="Lindquist E."/>
            <person name="Daum C."/>
            <person name="Ramamoorthy G.K."/>
            <person name="Gryganskyi A."/>
            <person name="Culley D."/>
            <person name="Magnuson J.K."/>
            <person name="James T.Y."/>
            <person name="O'Malley M.A."/>
            <person name="Stajich J.E."/>
            <person name="Spatafora J.W."/>
            <person name="Visel A."/>
            <person name="Grigoriev I.V."/>
        </authorList>
    </citation>
    <scope>NUCLEOTIDE SEQUENCE [LARGE SCALE GENOMIC DNA]</scope>
    <source>
        <strain evidence="2 3">NRRL 3116</strain>
    </source>
</reference>
<feature type="compositionally biased region" description="Basic and acidic residues" evidence="1">
    <location>
        <begin position="20"/>
        <end position="30"/>
    </location>
</feature>
<dbReference type="GO" id="GO:0031146">
    <property type="term" value="P:SCF-dependent proteasomal ubiquitin-dependent protein catabolic process"/>
    <property type="evidence" value="ECO:0007669"/>
    <property type="project" value="TreeGrafter"/>
</dbReference>
<protein>
    <recommendedName>
        <fullName evidence="4">F-box domain-containing protein</fullName>
    </recommendedName>
</protein>
<dbReference type="GO" id="GO:0019005">
    <property type="term" value="C:SCF ubiquitin ligase complex"/>
    <property type="evidence" value="ECO:0007669"/>
    <property type="project" value="TreeGrafter"/>
</dbReference>
<dbReference type="PANTHER" id="PTHR13318">
    <property type="entry name" value="PARTNER OF PAIRED, ISOFORM B-RELATED"/>
    <property type="match status" value="1"/>
</dbReference>
<proteinExistence type="predicted"/>
<evidence type="ECO:0000256" key="1">
    <source>
        <dbReference type="SAM" id="MobiDB-lite"/>
    </source>
</evidence>
<dbReference type="InterPro" id="IPR032675">
    <property type="entry name" value="LRR_dom_sf"/>
</dbReference>
<feature type="compositionally biased region" description="Polar residues" evidence="1">
    <location>
        <begin position="1"/>
        <end position="19"/>
    </location>
</feature>
<dbReference type="EMBL" id="MCFF01000005">
    <property type="protein sequence ID" value="ORZ26994.1"/>
    <property type="molecule type" value="Genomic_DNA"/>
</dbReference>
<dbReference type="SUPFAM" id="SSF52047">
    <property type="entry name" value="RNI-like"/>
    <property type="match status" value="2"/>
</dbReference>
<keyword evidence="3" id="KW-1185">Reference proteome</keyword>
<evidence type="ECO:0000313" key="2">
    <source>
        <dbReference type="EMBL" id="ORZ26994.1"/>
    </source>
</evidence>
<dbReference type="Gene3D" id="3.80.10.10">
    <property type="entry name" value="Ribonuclease Inhibitor"/>
    <property type="match status" value="2"/>
</dbReference>
<dbReference type="STRING" id="64571.A0A1Y2GYW8"/>
<evidence type="ECO:0008006" key="4">
    <source>
        <dbReference type="Google" id="ProtNLM"/>
    </source>
</evidence>